<keyword evidence="1" id="KW-0479">Metal-binding</keyword>
<evidence type="ECO:0000313" key="6">
    <source>
        <dbReference type="Proteomes" id="UP001209681"/>
    </source>
</evidence>
<evidence type="ECO:0000256" key="1">
    <source>
        <dbReference type="ARBA" id="ARBA00022723"/>
    </source>
</evidence>
<keyword evidence="3" id="KW-0411">Iron-sulfur</keyword>
<dbReference type="InterPro" id="IPR017900">
    <property type="entry name" value="4Fe4S_Fe_S_CS"/>
</dbReference>
<organism evidence="5 6">
    <name type="scientific">Desulfobotulus pelophilus</name>
    <dbReference type="NCBI Taxonomy" id="2823377"/>
    <lineage>
        <taxon>Bacteria</taxon>
        <taxon>Pseudomonadati</taxon>
        <taxon>Thermodesulfobacteriota</taxon>
        <taxon>Desulfobacteria</taxon>
        <taxon>Desulfobacterales</taxon>
        <taxon>Desulfobacteraceae</taxon>
        <taxon>Desulfobotulus</taxon>
    </lineage>
</organism>
<dbReference type="Proteomes" id="UP001209681">
    <property type="component" value="Unassembled WGS sequence"/>
</dbReference>
<dbReference type="PANTHER" id="PTHR43034">
    <property type="entry name" value="ION-TRANSLOCATING OXIDOREDUCTASE COMPLEX SUBUNIT C"/>
    <property type="match status" value="1"/>
</dbReference>
<dbReference type="SUPFAM" id="SSF46548">
    <property type="entry name" value="alpha-helical ferredoxin"/>
    <property type="match status" value="1"/>
</dbReference>
<dbReference type="RefSeq" id="WP_265426327.1">
    <property type="nucleotide sequence ID" value="NZ_JAPFPW010000036.1"/>
</dbReference>
<keyword evidence="2" id="KW-0408">Iron</keyword>
<evidence type="ECO:0000256" key="3">
    <source>
        <dbReference type="ARBA" id="ARBA00023014"/>
    </source>
</evidence>
<comment type="caution">
    <text evidence="5">The sequence shown here is derived from an EMBL/GenBank/DDBJ whole genome shotgun (WGS) entry which is preliminary data.</text>
</comment>
<keyword evidence="6" id="KW-1185">Reference proteome</keyword>
<sequence length="437" mass="46920">MIVNRLLTLGSSRLRYALLPPTPPSPDPLPLPSSVTLLMDQSLEPGMGGREALLRLKQIPGKAFKLQKGDAVSQGQILQLLEEGQAVIAPISGVVTDMAPYVGDYGRVYMTLTIEAGETDMPSGTRPFAGSDMFRAAPALPGKPALPETPPARVIINGLGSDVLATNNQYVLKTRKNDLEAGLDWIRNTWPFASVHLMVAEGQQKEWDTTKDCRVYGIAPIYPAASPRLLHRTVTGEEAPAEEPLIKAGTLVLQAEALASMGTLYATGVPPMQKLLQVMGKDGVGHLVSVCIGTPVSNVLEHLGLKAEYGDNVILGGPMTGYAVYAEDFPICPDTDTLLVQAPERGVPCQTPACLNCGACVRICPARVPVNLLLRVLEAGHYEEAAEAFDLMSCIDCGLCSFVCPGRIPIFQYIQLAKYEHRRHPAESGTQSQEVGE</sequence>
<accession>A0ABT3ND35</accession>
<gene>
    <name evidence="5" type="ORF">OOT00_15445</name>
</gene>
<dbReference type="PANTHER" id="PTHR43034:SF2">
    <property type="entry name" value="ION-TRANSLOCATING OXIDOREDUCTASE COMPLEX SUBUNIT C"/>
    <property type="match status" value="1"/>
</dbReference>
<evidence type="ECO:0000259" key="4">
    <source>
        <dbReference type="PROSITE" id="PS51379"/>
    </source>
</evidence>
<dbReference type="PROSITE" id="PS00198">
    <property type="entry name" value="4FE4S_FER_1"/>
    <property type="match status" value="2"/>
</dbReference>
<feature type="domain" description="4Fe-4S ferredoxin-type" evidence="4">
    <location>
        <begin position="385"/>
        <end position="413"/>
    </location>
</feature>
<dbReference type="InterPro" id="IPR017896">
    <property type="entry name" value="4Fe4S_Fe-S-bd"/>
</dbReference>
<name>A0ABT3ND35_9BACT</name>
<reference evidence="5 6" key="1">
    <citation type="submission" date="2022-11" db="EMBL/GenBank/DDBJ databases">
        <title>Desulfobotulus tamanensis H1 sp. nov. - anaerobic, alkaliphilic, sulphate reducing bacterium isolated from terrestrial mud volcano.</title>
        <authorList>
            <person name="Frolova A."/>
            <person name="Merkel A.Y."/>
            <person name="Slobodkin A.I."/>
        </authorList>
    </citation>
    <scope>NUCLEOTIDE SEQUENCE [LARGE SCALE GENOMIC DNA]</scope>
    <source>
        <strain evidence="5 6">H1</strain>
    </source>
</reference>
<dbReference type="PROSITE" id="PS51379">
    <property type="entry name" value="4FE4S_FER_2"/>
    <property type="match status" value="2"/>
</dbReference>
<dbReference type="Gene3D" id="3.30.70.20">
    <property type="match status" value="1"/>
</dbReference>
<evidence type="ECO:0000256" key="2">
    <source>
        <dbReference type="ARBA" id="ARBA00023004"/>
    </source>
</evidence>
<proteinExistence type="predicted"/>
<feature type="domain" description="4Fe-4S ferredoxin-type" evidence="4">
    <location>
        <begin position="345"/>
        <end position="375"/>
    </location>
</feature>
<dbReference type="InterPro" id="IPR010208">
    <property type="entry name" value="Ion_transpt_RnfC/RsxC"/>
</dbReference>
<dbReference type="Pfam" id="PF13187">
    <property type="entry name" value="Fer4_9"/>
    <property type="match status" value="1"/>
</dbReference>
<protein>
    <submittedName>
        <fullName evidence="5">4Fe-4S dicluster domain-containing protein</fullName>
    </submittedName>
</protein>
<dbReference type="EMBL" id="JAPFPW010000036">
    <property type="protein sequence ID" value="MCW7755378.1"/>
    <property type="molecule type" value="Genomic_DNA"/>
</dbReference>
<evidence type="ECO:0000313" key="5">
    <source>
        <dbReference type="EMBL" id="MCW7755378.1"/>
    </source>
</evidence>